<feature type="region of interest" description="Disordered" evidence="1">
    <location>
        <begin position="31"/>
        <end position="71"/>
    </location>
</feature>
<evidence type="ECO:0000313" key="4">
    <source>
        <dbReference type="Proteomes" id="UP000664132"/>
    </source>
</evidence>
<feature type="compositionally biased region" description="Basic and acidic residues" evidence="1">
    <location>
        <begin position="198"/>
        <end position="207"/>
    </location>
</feature>
<sequence length="864" mass="96170">MEDDSGPSSIGRERNLIDKREAVLARTYPESNLNDKNVLYDDSDADGESLKSSKKSSRRSRKVKTSRRSNVDASLTTPLNFRQLFAAAGVPGKDNSESEATFSGDTINRNGFAKSLSLPTAAFPKDPEPIIESVLSKKVSSEDDDVLPDLRWTKIARRLVSPEALEAGKERFEARDDVVIVLRVLTREEVQSYAEATQKIRAEREGPDSIEQASMVKSPPNDLDKPADLSLRNGQRNEPKIPNQRSSDHESTKSSRWDQGTGFQAERGLEMSTREHEQSLLPNWATSQSTRDEDAESVQSGRSGASSIASVADSIFSFISGSSMSSVAAPQSAVDRLVALILSDRVVKSLCTEGLGVFERVRFERNLRRLLKEFAIALRKEAETQDERHAANFVRVRARNSAYVICSSLGSKKKFKEVFDIDFENVSEESDGVASDEEVDDLQHVEAFIRGSFAFSSLRDNLKAFIQSHGTSKANAPQPHSFARHDVREMQSSKSFLSAPDVSDKQLSQIGSANELEPPKENVSSRLMQEPDFEPLFVSYVDSLYDGYGYTTPSDSARHDSNEDATKKLAKRHSIDFQMIVGHGNKEKMAEDDFNVRYQYSDKVQAVGSRSDAVSHAVPNVSTEDTGISESPALKTRRFAEASEILRALNIVQRICSVFETKQPKMTRDDVVELQAGGANRLQSTIQQSLLKGTSSSAAPRVASFGQTLSGLLRGFSKATRMHSNNGSELPLHEIRSSDIPTEGDNSQPDIPPASPVELVYLLICYNKARYEGRLLQLDLTKLSTGGDKALFESLRENYHELKKWPSRWMSLRSLQSIQFVHFEMYKSELVDIKQRDKLPPPEEPEYRYAPAPPRQYLLSGTTI</sequence>
<feature type="compositionally biased region" description="Polar residues" evidence="1">
    <location>
        <begin position="280"/>
        <end position="289"/>
    </location>
</feature>
<feature type="compositionally biased region" description="Basic and acidic residues" evidence="1">
    <location>
        <begin position="246"/>
        <end position="256"/>
    </location>
</feature>
<comment type="caution">
    <text evidence="3">The sequence shown here is derived from an EMBL/GenBank/DDBJ whole genome shotgun (WGS) entry which is preliminary data.</text>
</comment>
<feature type="compositionally biased region" description="Basic residues" evidence="1">
    <location>
        <begin position="52"/>
        <end position="67"/>
    </location>
</feature>
<dbReference type="PANTHER" id="PTHR42081:SF1">
    <property type="entry name" value="ZINC FINGER PROTEIN DHHC DOMAIN CONTAINING PROTEIN"/>
    <property type="match status" value="1"/>
</dbReference>
<dbReference type="InterPro" id="IPR058348">
    <property type="entry name" value="DUF8035"/>
</dbReference>
<reference evidence="3" key="1">
    <citation type="submission" date="2021-02" db="EMBL/GenBank/DDBJ databases">
        <title>Genome sequence Cadophora malorum strain M34.</title>
        <authorList>
            <person name="Stefanovic E."/>
            <person name="Vu D."/>
            <person name="Scully C."/>
            <person name="Dijksterhuis J."/>
            <person name="Roader J."/>
            <person name="Houbraken J."/>
        </authorList>
    </citation>
    <scope>NUCLEOTIDE SEQUENCE</scope>
    <source>
        <strain evidence="3">M34</strain>
    </source>
</reference>
<dbReference type="Proteomes" id="UP000664132">
    <property type="component" value="Unassembled WGS sequence"/>
</dbReference>
<accession>A0A8H7WCG2</accession>
<dbReference type="Pfam" id="PF26118">
    <property type="entry name" value="DUF8035"/>
    <property type="match status" value="1"/>
</dbReference>
<protein>
    <recommendedName>
        <fullName evidence="2">DUF8035 domain-containing protein</fullName>
    </recommendedName>
</protein>
<dbReference type="PANTHER" id="PTHR42081">
    <property type="entry name" value="ZINC FINGER PROTEIN DHHC DOMAIN CONTAINING PROTEIN"/>
    <property type="match status" value="1"/>
</dbReference>
<evidence type="ECO:0000259" key="2">
    <source>
        <dbReference type="Pfam" id="PF26118"/>
    </source>
</evidence>
<dbReference type="EMBL" id="JAFJYH010000052">
    <property type="protein sequence ID" value="KAG4422265.1"/>
    <property type="molecule type" value="Genomic_DNA"/>
</dbReference>
<dbReference type="OrthoDB" id="9988102at2759"/>
<dbReference type="AlphaFoldDB" id="A0A8H7WCG2"/>
<proteinExistence type="predicted"/>
<feature type="domain" description="DUF8035" evidence="2">
    <location>
        <begin position="151"/>
        <end position="203"/>
    </location>
</feature>
<feature type="compositionally biased region" description="Basic and acidic residues" evidence="1">
    <location>
        <begin position="267"/>
        <end position="278"/>
    </location>
</feature>
<name>A0A8H7WCG2_9HELO</name>
<keyword evidence="4" id="KW-1185">Reference proteome</keyword>
<feature type="region of interest" description="Disordered" evidence="1">
    <location>
        <begin position="198"/>
        <end position="304"/>
    </location>
</feature>
<evidence type="ECO:0000256" key="1">
    <source>
        <dbReference type="SAM" id="MobiDB-lite"/>
    </source>
</evidence>
<organism evidence="3 4">
    <name type="scientific">Cadophora malorum</name>
    <dbReference type="NCBI Taxonomy" id="108018"/>
    <lineage>
        <taxon>Eukaryota</taxon>
        <taxon>Fungi</taxon>
        <taxon>Dikarya</taxon>
        <taxon>Ascomycota</taxon>
        <taxon>Pezizomycotina</taxon>
        <taxon>Leotiomycetes</taxon>
        <taxon>Helotiales</taxon>
        <taxon>Ploettnerulaceae</taxon>
        <taxon>Cadophora</taxon>
    </lineage>
</organism>
<gene>
    <name evidence="3" type="ORF">IFR04_004645</name>
</gene>
<evidence type="ECO:0000313" key="3">
    <source>
        <dbReference type="EMBL" id="KAG4422265.1"/>
    </source>
</evidence>
<feature type="region of interest" description="Disordered" evidence="1">
    <location>
        <begin position="722"/>
        <end position="751"/>
    </location>
</feature>